<organism evidence="2 3">
    <name type="scientific">Sphingomonas kyeonggiensis</name>
    <dbReference type="NCBI Taxonomy" id="1268553"/>
    <lineage>
        <taxon>Bacteria</taxon>
        <taxon>Pseudomonadati</taxon>
        <taxon>Pseudomonadota</taxon>
        <taxon>Alphaproteobacteria</taxon>
        <taxon>Sphingomonadales</taxon>
        <taxon>Sphingomonadaceae</taxon>
        <taxon>Sphingomonas</taxon>
    </lineage>
</organism>
<dbReference type="EMBL" id="JACIEH010000005">
    <property type="protein sequence ID" value="MBB4101079.1"/>
    <property type="molecule type" value="Genomic_DNA"/>
</dbReference>
<dbReference type="InterPro" id="IPR000683">
    <property type="entry name" value="Gfo/Idh/MocA-like_OxRdtase_N"/>
</dbReference>
<dbReference type="InterPro" id="IPR051450">
    <property type="entry name" value="Gfo/Idh/MocA_Oxidoreductases"/>
</dbReference>
<accession>A0A7W6NZW6</accession>
<protein>
    <submittedName>
        <fullName evidence="2">Putative dehydrogenase</fullName>
    </submittedName>
</protein>
<keyword evidence="3" id="KW-1185">Reference proteome</keyword>
<dbReference type="InterPro" id="IPR036291">
    <property type="entry name" value="NAD(P)-bd_dom_sf"/>
</dbReference>
<proteinExistence type="predicted"/>
<dbReference type="Gene3D" id="3.40.50.720">
    <property type="entry name" value="NAD(P)-binding Rossmann-like Domain"/>
    <property type="match status" value="1"/>
</dbReference>
<name>A0A7W6NZW6_9SPHN</name>
<dbReference type="AlphaFoldDB" id="A0A7W6NZW6"/>
<dbReference type="Proteomes" id="UP000557392">
    <property type="component" value="Unassembled WGS sequence"/>
</dbReference>
<dbReference type="GO" id="GO:0000166">
    <property type="term" value="F:nucleotide binding"/>
    <property type="evidence" value="ECO:0007669"/>
    <property type="project" value="InterPro"/>
</dbReference>
<dbReference type="SUPFAM" id="SSF51735">
    <property type="entry name" value="NAD(P)-binding Rossmann-fold domains"/>
    <property type="match status" value="1"/>
</dbReference>
<dbReference type="PANTHER" id="PTHR43377">
    <property type="entry name" value="BILIVERDIN REDUCTASE A"/>
    <property type="match status" value="1"/>
</dbReference>
<dbReference type="Pfam" id="PF01408">
    <property type="entry name" value="GFO_IDH_MocA"/>
    <property type="match status" value="1"/>
</dbReference>
<reference evidence="2 3" key="1">
    <citation type="submission" date="2020-08" db="EMBL/GenBank/DDBJ databases">
        <title>Genomic Encyclopedia of Type Strains, Phase IV (KMG-IV): sequencing the most valuable type-strain genomes for metagenomic binning, comparative biology and taxonomic classification.</title>
        <authorList>
            <person name="Goeker M."/>
        </authorList>
    </citation>
    <scope>NUCLEOTIDE SEQUENCE [LARGE SCALE GENOMIC DNA]</scope>
    <source>
        <strain evidence="2 3">DSM 101806</strain>
    </source>
</reference>
<gene>
    <name evidence="2" type="ORF">GGR46_004669</name>
</gene>
<comment type="caution">
    <text evidence="2">The sequence shown here is derived from an EMBL/GenBank/DDBJ whole genome shotgun (WGS) entry which is preliminary data.</text>
</comment>
<dbReference type="PANTHER" id="PTHR43377:SF1">
    <property type="entry name" value="BILIVERDIN REDUCTASE A"/>
    <property type="match status" value="1"/>
</dbReference>
<evidence type="ECO:0000313" key="2">
    <source>
        <dbReference type="EMBL" id="MBB4101079.1"/>
    </source>
</evidence>
<feature type="domain" description="Gfo/Idh/MocA-like oxidoreductase N-terminal" evidence="1">
    <location>
        <begin position="6"/>
        <end position="125"/>
    </location>
</feature>
<evidence type="ECO:0000313" key="3">
    <source>
        <dbReference type="Proteomes" id="UP000557392"/>
    </source>
</evidence>
<dbReference type="RefSeq" id="WP_184000447.1">
    <property type="nucleotide sequence ID" value="NZ_JACIEH010000005.1"/>
</dbReference>
<sequence length="345" mass="36976">MSAPLTIGILGAGPVTQAIHLPTLAQMPELWRIGKVMDVNAEVADIVASRCGAQGVTDAASVIEDPSIDVVAICSPHHFHAEQLIAAARAGKRAALVEKPLAVSREQAEEVGRVVAETRMTVLVGTMHWYDPGFRAGLAAWEAEGGSATRIRSAIFVPPNAQFVNAATEEAFPSPPPPAPPAEQPPEFQRERLRATVLGLAIHHAPLLRRFYPQLGTVVEARRHPPFGYSILVRNGDQIAELLAVMPGQWPPSWSFEASNADRRLHVDFGPSYISAGSGRATLSDAQGSRGFSHADNGYAAQWRHLHAVVTRGVPLDTPFDVAVEDLAFALDLADAAAQVMEIVE</sequence>
<evidence type="ECO:0000259" key="1">
    <source>
        <dbReference type="Pfam" id="PF01408"/>
    </source>
</evidence>